<evidence type="ECO:0000259" key="10">
    <source>
        <dbReference type="Pfam" id="PF00288"/>
    </source>
</evidence>
<protein>
    <submittedName>
        <fullName evidence="12">Mevalonate kinase</fullName>
    </submittedName>
</protein>
<evidence type="ECO:0000313" key="13">
    <source>
        <dbReference type="Proteomes" id="UP001500540"/>
    </source>
</evidence>
<dbReference type="SUPFAM" id="SSF54211">
    <property type="entry name" value="Ribosomal protein S5 domain 2-like"/>
    <property type="match status" value="1"/>
</dbReference>
<dbReference type="Proteomes" id="UP001500540">
    <property type="component" value="Unassembled WGS sequence"/>
</dbReference>
<keyword evidence="7" id="KW-0460">Magnesium</keyword>
<evidence type="ECO:0000259" key="11">
    <source>
        <dbReference type="Pfam" id="PF08544"/>
    </source>
</evidence>
<evidence type="ECO:0000256" key="2">
    <source>
        <dbReference type="ARBA" id="ARBA00022516"/>
    </source>
</evidence>
<dbReference type="InterPro" id="IPR006204">
    <property type="entry name" value="GHMP_kinase_N_dom"/>
</dbReference>
<dbReference type="RefSeq" id="WP_344782688.1">
    <property type="nucleotide sequence ID" value="NZ_BAABAF010000006.1"/>
</dbReference>
<dbReference type="NCBIfam" id="TIGR00549">
    <property type="entry name" value="mevalon_kin"/>
    <property type="match status" value="1"/>
</dbReference>
<evidence type="ECO:0000256" key="7">
    <source>
        <dbReference type="ARBA" id="ARBA00022842"/>
    </source>
</evidence>
<evidence type="ECO:0000313" key="12">
    <source>
        <dbReference type="EMBL" id="GAA3765771.1"/>
    </source>
</evidence>
<keyword evidence="1" id="KW-0963">Cytoplasm</keyword>
<dbReference type="InterPro" id="IPR020568">
    <property type="entry name" value="Ribosomal_Su5_D2-typ_SF"/>
</dbReference>
<feature type="domain" description="GHMP kinase C-terminal" evidence="11">
    <location>
        <begin position="239"/>
        <end position="318"/>
    </location>
</feature>
<organism evidence="12 13">
    <name type="scientific">Microbacterium kribbense</name>
    <dbReference type="NCBI Taxonomy" id="433645"/>
    <lineage>
        <taxon>Bacteria</taxon>
        <taxon>Bacillati</taxon>
        <taxon>Actinomycetota</taxon>
        <taxon>Actinomycetes</taxon>
        <taxon>Micrococcales</taxon>
        <taxon>Microbacteriaceae</taxon>
        <taxon>Microbacterium</taxon>
    </lineage>
</organism>
<keyword evidence="13" id="KW-1185">Reference proteome</keyword>
<comment type="pathway">
    <text evidence="9">Isoprenoid biosynthesis; isopentenyl diphosphate biosynthesis via mevalonate pathway; isopentenyl diphosphate from (R)-mevalonate: step 1/3.</text>
</comment>
<dbReference type="EMBL" id="BAABAF010000006">
    <property type="protein sequence ID" value="GAA3765771.1"/>
    <property type="molecule type" value="Genomic_DNA"/>
</dbReference>
<evidence type="ECO:0000256" key="6">
    <source>
        <dbReference type="ARBA" id="ARBA00022840"/>
    </source>
</evidence>
<evidence type="ECO:0000256" key="1">
    <source>
        <dbReference type="ARBA" id="ARBA00022490"/>
    </source>
</evidence>
<keyword evidence="2" id="KW-0444">Lipid biosynthesis</keyword>
<keyword evidence="4" id="KW-0547">Nucleotide-binding</keyword>
<dbReference type="Gene3D" id="3.30.230.10">
    <property type="match status" value="1"/>
</dbReference>
<keyword evidence="3" id="KW-0808">Transferase</keyword>
<dbReference type="GO" id="GO:0016301">
    <property type="term" value="F:kinase activity"/>
    <property type="evidence" value="ECO:0007669"/>
    <property type="project" value="UniProtKB-KW"/>
</dbReference>
<keyword evidence="5 12" id="KW-0418">Kinase</keyword>
<accession>A0ABP7GHB6</accession>
<proteinExistence type="predicted"/>
<evidence type="ECO:0000256" key="9">
    <source>
        <dbReference type="ARBA" id="ARBA00029438"/>
    </source>
</evidence>
<dbReference type="InterPro" id="IPR014721">
    <property type="entry name" value="Ribsml_uS5_D2-typ_fold_subgr"/>
</dbReference>
<gene>
    <name evidence="12" type="primary">mvk</name>
    <name evidence="12" type="ORF">GCM10022240_17750</name>
</gene>
<dbReference type="PANTHER" id="PTHR43290:SF2">
    <property type="entry name" value="MEVALONATE KINASE"/>
    <property type="match status" value="1"/>
</dbReference>
<keyword evidence="8" id="KW-0443">Lipid metabolism</keyword>
<dbReference type="Pfam" id="PF00288">
    <property type="entry name" value="GHMP_kinases_N"/>
    <property type="match status" value="1"/>
</dbReference>
<evidence type="ECO:0000256" key="4">
    <source>
        <dbReference type="ARBA" id="ARBA00022741"/>
    </source>
</evidence>
<dbReference type="SUPFAM" id="SSF55060">
    <property type="entry name" value="GHMP Kinase, C-terminal domain"/>
    <property type="match status" value="1"/>
</dbReference>
<keyword evidence="6" id="KW-0067">ATP-binding</keyword>
<dbReference type="InterPro" id="IPR036554">
    <property type="entry name" value="GHMP_kinase_C_sf"/>
</dbReference>
<reference evidence="13" key="1">
    <citation type="journal article" date="2019" name="Int. J. Syst. Evol. Microbiol.">
        <title>The Global Catalogue of Microorganisms (GCM) 10K type strain sequencing project: providing services to taxonomists for standard genome sequencing and annotation.</title>
        <authorList>
            <consortium name="The Broad Institute Genomics Platform"/>
            <consortium name="The Broad Institute Genome Sequencing Center for Infectious Disease"/>
            <person name="Wu L."/>
            <person name="Ma J."/>
        </authorList>
    </citation>
    <scope>NUCLEOTIDE SEQUENCE [LARGE SCALE GENOMIC DNA]</scope>
    <source>
        <strain evidence="13">JCM 16950</strain>
    </source>
</reference>
<feature type="domain" description="GHMP kinase N-terminal" evidence="10">
    <location>
        <begin position="90"/>
        <end position="166"/>
    </location>
</feature>
<dbReference type="PANTHER" id="PTHR43290">
    <property type="entry name" value="MEVALONATE KINASE"/>
    <property type="match status" value="1"/>
</dbReference>
<dbReference type="PRINTS" id="PR00959">
    <property type="entry name" value="MEVGALKINASE"/>
</dbReference>
<name>A0ABP7GHB6_9MICO</name>
<dbReference type="InterPro" id="IPR006205">
    <property type="entry name" value="Mev_gal_kin"/>
</dbReference>
<evidence type="ECO:0000256" key="5">
    <source>
        <dbReference type="ARBA" id="ARBA00022777"/>
    </source>
</evidence>
<dbReference type="InterPro" id="IPR013750">
    <property type="entry name" value="GHMP_kinase_C_dom"/>
</dbReference>
<sequence>MARLSGRLQDPGPDTAAQRVVAQVSASAHAKVILLGEHAVVYGGPAVALPVHSLTLTASVTRTDRPLWIDSVLYRGPVAAAPAQLNAPVTAITATLAALGAPHAGLAVRIDGEIPAERGLGSSAAVAAAISAAVARSCGVELDEQALFALVQTAERVAHGNPSGLDARSVVSETAMWFRAGQVRRLGSTFGGVFVIADTGQTGGTRGAVADVAALKAAEPARIGGILARIDAHTTAAARDLAADDRVSLGRRMAETHELLRALTVSSPQLDHLVAAAHAAGALGAKLTGGGRGGCLLALADTDADATRVAAALRAAGAERTWLLHPGDLAA</sequence>
<evidence type="ECO:0000256" key="8">
    <source>
        <dbReference type="ARBA" id="ARBA00023098"/>
    </source>
</evidence>
<evidence type="ECO:0000256" key="3">
    <source>
        <dbReference type="ARBA" id="ARBA00022679"/>
    </source>
</evidence>
<dbReference type="Pfam" id="PF08544">
    <property type="entry name" value="GHMP_kinases_C"/>
    <property type="match status" value="1"/>
</dbReference>
<dbReference type="Gene3D" id="3.30.70.890">
    <property type="entry name" value="GHMP kinase, C-terminal domain"/>
    <property type="match status" value="1"/>
</dbReference>
<comment type="caution">
    <text evidence="12">The sequence shown here is derived from an EMBL/GenBank/DDBJ whole genome shotgun (WGS) entry which is preliminary data.</text>
</comment>